<sequence>MAVHSKTFPLTFNHIVLPPKLPGKRETEAQVLEVQNDLLFRVFDAVGQLKVISDAKAVVAWESIEKTLRTLGEVPIWNIQERIT</sequence>
<evidence type="ECO:0000259" key="1">
    <source>
        <dbReference type="Pfam" id="PF20255"/>
    </source>
</evidence>
<dbReference type="EMBL" id="ML741790">
    <property type="protein sequence ID" value="KAE8327708.1"/>
    <property type="molecule type" value="Genomic_DNA"/>
</dbReference>
<dbReference type="Pfam" id="PF20255">
    <property type="entry name" value="DUF6606"/>
    <property type="match status" value="1"/>
</dbReference>
<proteinExistence type="predicted"/>
<evidence type="ECO:0000313" key="2">
    <source>
        <dbReference type="EMBL" id="KAE8327708.1"/>
    </source>
</evidence>
<dbReference type="Proteomes" id="UP000325945">
    <property type="component" value="Unassembled WGS sequence"/>
</dbReference>
<keyword evidence="3" id="KW-1185">Reference proteome</keyword>
<dbReference type="InterPro" id="IPR046541">
    <property type="entry name" value="DUF6606"/>
</dbReference>
<dbReference type="AlphaFoldDB" id="A0A5N6X4F0"/>
<gene>
    <name evidence="2" type="ORF">BDV39DRAFT_204724</name>
</gene>
<feature type="domain" description="DUF6606" evidence="1">
    <location>
        <begin position="12"/>
        <end position="71"/>
    </location>
</feature>
<name>A0A5N6X4F0_9EURO</name>
<accession>A0A5N6X4F0</accession>
<protein>
    <recommendedName>
        <fullName evidence="1">DUF6606 domain-containing protein</fullName>
    </recommendedName>
</protein>
<organism evidence="2 3">
    <name type="scientific">Aspergillus sergii</name>
    <dbReference type="NCBI Taxonomy" id="1034303"/>
    <lineage>
        <taxon>Eukaryota</taxon>
        <taxon>Fungi</taxon>
        <taxon>Dikarya</taxon>
        <taxon>Ascomycota</taxon>
        <taxon>Pezizomycotina</taxon>
        <taxon>Eurotiomycetes</taxon>
        <taxon>Eurotiomycetidae</taxon>
        <taxon>Eurotiales</taxon>
        <taxon>Aspergillaceae</taxon>
        <taxon>Aspergillus</taxon>
        <taxon>Aspergillus subgen. Circumdati</taxon>
    </lineage>
</organism>
<evidence type="ECO:0000313" key="3">
    <source>
        <dbReference type="Proteomes" id="UP000325945"/>
    </source>
</evidence>
<reference evidence="3" key="1">
    <citation type="submission" date="2019-04" db="EMBL/GenBank/DDBJ databases">
        <title>Friends and foes A comparative genomics studyof 23 Aspergillus species from section Flavi.</title>
        <authorList>
            <consortium name="DOE Joint Genome Institute"/>
            <person name="Kjaerbolling I."/>
            <person name="Vesth T."/>
            <person name="Frisvad J.C."/>
            <person name="Nybo J.L."/>
            <person name="Theobald S."/>
            <person name="Kildgaard S."/>
            <person name="Isbrandt T."/>
            <person name="Kuo A."/>
            <person name="Sato A."/>
            <person name="Lyhne E.K."/>
            <person name="Kogle M.E."/>
            <person name="Wiebenga A."/>
            <person name="Kun R.S."/>
            <person name="Lubbers R.J."/>
            <person name="Makela M.R."/>
            <person name="Barry K."/>
            <person name="Chovatia M."/>
            <person name="Clum A."/>
            <person name="Daum C."/>
            <person name="Haridas S."/>
            <person name="He G."/>
            <person name="LaButti K."/>
            <person name="Lipzen A."/>
            <person name="Mondo S."/>
            <person name="Riley R."/>
            <person name="Salamov A."/>
            <person name="Simmons B.A."/>
            <person name="Magnuson J.K."/>
            <person name="Henrissat B."/>
            <person name="Mortensen U.H."/>
            <person name="Larsen T.O."/>
            <person name="Devries R.P."/>
            <person name="Grigoriev I.V."/>
            <person name="Machida M."/>
            <person name="Baker S.E."/>
            <person name="Andersen M.R."/>
        </authorList>
    </citation>
    <scope>NUCLEOTIDE SEQUENCE [LARGE SCALE GENOMIC DNA]</scope>
    <source>
        <strain evidence="3">CBS 130017</strain>
    </source>
</reference>